<evidence type="ECO:0000313" key="3">
    <source>
        <dbReference type="Proteomes" id="UP000295151"/>
    </source>
</evidence>
<accession>A0A4R7T8H9</accession>
<name>A0A4R7T8H9_9ACTN</name>
<reference evidence="2 3" key="1">
    <citation type="submission" date="2019-03" db="EMBL/GenBank/DDBJ databases">
        <title>Genomic Encyclopedia of Type Strains, Phase III (KMG-III): the genomes of soil and plant-associated and newly described type strains.</title>
        <authorList>
            <person name="Whitman W."/>
        </authorList>
    </citation>
    <scope>NUCLEOTIDE SEQUENCE [LARGE SCALE GENOMIC DNA]</scope>
    <source>
        <strain evidence="2 3">VKM Ac-2575</strain>
    </source>
</reference>
<organism evidence="2 3">
    <name type="scientific">Kribbella voronezhensis</name>
    <dbReference type="NCBI Taxonomy" id="2512212"/>
    <lineage>
        <taxon>Bacteria</taxon>
        <taxon>Bacillati</taxon>
        <taxon>Actinomycetota</taxon>
        <taxon>Actinomycetes</taxon>
        <taxon>Propionibacteriales</taxon>
        <taxon>Kribbellaceae</taxon>
        <taxon>Kribbella</taxon>
    </lineage>
</organism>
<dbReference type="Proteomes" id="UP000295151">
    <property type="component" value="Unassembled WGS sequence"/>
</dbReference>
<dbReference type="EMBL" id="SOCE01000001">
    <property type="protein sequence ID" value="TDU87488.1"/>
    <property type="molecule type" value="Genomic_DNA"/>
</dbReference>
<comment type="caution">
    <text evidence="2">The sequence shown here is derived from an EMBL/GenBank/DDBJ whole genome shotgun (WGS) entry which is preliminary data.</text>
</comment>
<protein>
    <submittedName>
        <fullName evidence="2">Uncharacterized protein</fullName>
    </submittedName>
</protein>
<sequence length="307" mass="32874">MRSHKGRQSRAAEVSPGLRIDGDGPLAQLQRTAGNAAVCQLMSSLHERTPPGSPEVLVVRAGTTAAQAPPGGMDAIQANEASSALGAAAGWTGIKMAGAFVSPNFTTTWIHPPKPGGDHFVTVDPPVASPDAVHDSFYPAAGDHKWGTRTAPGPGKKTYEAWHRVTDAMSATIREGEQEHLDDARRAYDLTYGLITTTIAGMAGQKFGPAKSPTEAEQLATDAFDAKLPAALSVKKPAYRAAWLQMLETLLKQSKLRDLRGWHDLQHAKPLTKGDRYIYPLEPTNTTNIRKPGDKSVEVVNYPDATP</sequence>
<keyword evidence="3" id="KW-1185">Reference proteome</keyword>
<gene>
    <name evidence="2" type="ORF">EV138_1011</name>
</gene>
<evidence type="ECO:0000256" key="1">
    <source>
        <dbReference type="SAM" id="MobiDB-lite"/>
    </source>
</evidence>
<dbReference type="AlphaFoldDB" id="A0A4R7T8H9"/>
<dbReference type="RefSeq" id="WP_133977254.1">
    <property type="nucleotide sequence ID" value="NZ_SOCE01000001.1"/>
</dbReference>
<dbReference type="OrthoDB" id="9781691at2"/>
<feature type="region of interest" description="Disordered" evidence="1">
    <location>
        <begin position="1"/>
        <end position="22"/>
    </location>
</feature>
<proteinExistence type="predicted"/>
<evidence type="ECO:0000313" key="2">
    <source>
        <dbReference type="EMBL" id="TDU87488.1"/>
    </source>
</evidence>